<comment type="caution">
    <text evidence="10">Lacks conserved residue(s) required for the propagation of feature annotation.</text>
</comment>
<proteinExistence type="inferred from homology"/>
<protein>
    <submittedName>
        <fullName evidence="14">tRNA (Cytosine(34)-C(5))-methyltransferase</fullName>
    </submittedName>
</protein>
<evidence type="ECO:0000256" key="7">
    <source>
        <dbReference type="ARBA" id="ARBA00022694"/>
    </source>
</evidence>
<feature type="domain" description="SAM-dependent MTase RsmB/NOP-type" evidence="12">
    <location>
        <begin position="75"/>
        <end position="543"/>
    </location>
</feature>
<keyword evidence="8 10" id="KW-0694">RNA-binding</keyword>
<dbReference type="InterPro" id="IPR057286">
    <property type="entry name" value="PUA_NSUN2"/>
</dbReference>
<dbReference type="EMBL" id="GDJX01001269">
    <property type="protein sequence ID" value="JAT66667.1"/>
    <property type="molecule type" value="Transcribed_RNA"/>
</dbReference>
<dbReference type="PRINTS" id="PR02011">
    <property type="entry name" value="RCMTNCL1"/>
</dbReference>
<keyword evidence="9" id="KW-0539">Nucleus</keyword>
<evidence type="ECO:0000256" key="2">
    <source>
        <dbReference type="ARBA" id="ARBA00007494"/>
    </source>
</evidence>
<dbReference type="Gene3D" id="3.40.50.150">
    <property type="entry name" value="Vaccinia Virus protein VP39"/>
    <property type="match status" value="1"/>
</dbReference>
<evidence type="ECO:0000256" key="6">
    <source>
        <dbReference type="ARBA" id="ARBA00022691"/>
    </source>
</evidence>
<evidence type="ECO:0000256" key="9">
    <source>
        <dbReference type="ARBA" id="ARBA00023242"/>
    </source>
</evidence>
<dbReference type="SUPFAM" id="SSF53335">
    <property type="entry name" value="S-adenosyl-L-methionine-dependent methyltransferases"/>
    <property type="match status" value="1"/>
</dbReference>
<dbReference type="InterPro" id="IPR018314">
    <property type="entry name" value="RsmB/NOL1/NOP2-like_CS"/>
</dbReference>
<gene>
    <name evidence="14" type="primary">NSUN2_2</name>
    <name evidence="13" type="synonym">NSUN2_7</name>
    <name evidence="14" type="ORF">g.73138</name>
    <name evidence="13" type="ORF">g.73140</name>
</gene>
<dbReference type="Pfam" id="PF25376">
    <property type="entry name" value="Pre-PUA_NSUN2"/>
    <property type="match status" value="1"/>
</dbReference>
<dbReference type="GO" id="GO:0005634">
    <property type="term" value="C:nucleus"/>
    <property type="evidence" value="ECO:0007669"/>
    <property type="project" value="UniProtKB-SubCell"/>
</dbReference>
<comment type="similarity">
    <text evidence="2 10">Belongs to the class I-like SAM-binding methyltransferase superfamily. RsmB/NOP family.</text>
</comment>
<feature type="region of interest" description="Disordered" evidence="11">
    <location>
        <begin position="879"/>
        <end position="920"/>
    </location>
</feature>
<dbReference type="Pfam" id="PF25378">
    <property type="entry name" value="PUA_NSUN2"/>
    <property type="match status" value="1"/>
</dbReference>
<dbReference type="InterPro" id="IPR001678">
    <property type="entry name" value="MeTrfase_RsmB-F_NOP2_dom"/>
</dbReference>
<evidence type="ECO:0000256" key="11">
    <source>
        <dbReference type="SAM" id="MobiDB-lite"/>
    </source>
</evidence>
<dbReference type="PROSITE" id="PS51686">
    <property type="entry name" value="SAM_MT_RSMB_NOP"/>
    <property type="match status" value="1"/>
</dbReference>
<dbReference type="InterPro" id="IPR057285">
    <property type="entry name" value="Pre-PUA_NSUN2"/>
</dbReference>
<evidence type="ECO:0000313" key="13">
    <source>
        <dbReference type="EMBL" id="JAT49105.1"/>
    </source>
</evidence>
<keyword evidence="6 10" id="KW-0949">S-adenosyl-L-methionine</keyword>
<dbReference type="GO" id="GO:0000049">
    <property type="term" value="F:tRNA binding"/>
    <property type="evidence" value="ECO:0007669"/>
    <property type="project" value="UniProtKB-KW"/>
</dbReference>
<feature type="compositionally biased region" description="Basic residues" evidence="11">
    <location>
        <begin position="1"/>
        <end position="16"/>
    </location>
</feature>
<dbReference type="PRINTS" id="PR02008">
    <property type="entry name" value="RCMTFAMILY"/>
</dbReference>
<evidence type="ECO:0000256" key="3">
    <source>
        <dbReference type="ARBA" id="ARBA00022555"/>
    </source>
</evidence>
<evidence type="ECO:0000313" key="14">
    <source>
        <dbReference type="EMBL" id="JAT66667.1"/>
    </source>
</evidence>
<keyword evidence="5 10" id="KW-0808">Transferase</keyword>
<evidence type="ECO:0000256" key="8">
    <source>
        <dbReference type="ARBA" id="ARBA00022884"/>
    </source>
</evidence>
<feature type="binding site" evidence="10">
    <location>
        <begin position="193"/>
        <end position="199"/>
    </location>
    <ligand>
        <name>S-adenosyl-L-methionine</name>
        <dbReference type="ChEBI" id="CHEBI:59789"/>
    </ligand>
</feature>
<dbReference type="AlphaFoldDB" id="A0A1D1ZIH6"/>
<dbReference type="GO" id="GO:0016428">
    <property type="term" value="F:tRNA (cytidine-5-)-methyltransferase activity"/>
    <property type="evidence" value="ECO:0007669"/>
    <property type="project" value="InterPro"/>
</dbReference>
<dbReference type="GO" id="GO:0030488">
    <property type="term" value="P:tRNA methylation"/>
    <property type="evidence" value="ECO:0007669"/>
    <property type="project" value="UniProtKB-ARBA"/>
</dbReference>
<keyword evidence="3" id="KW-0820">tRNA-binding</keyword>
<dbReference type="InterPro" id="IPR023267">
    <property type="entry name" value="RCMT"/>
</dbReference>
<feature type="compositionally biased region" description="Basic and acidic residues" evidence="11">
    <location>
        <begin position="17"/>
        <end position="42"/>
    </location>
</feature>
<evidence type="ECO:0000259" key="12">
    <source>
        <dbReference type="PROSITE" id="PS51686"/>
    </source>
</evidence>
<keyword evidence="4 10" id="KW-0489">Methyltransferase</keyword>
<accession>A0A1D1ZIH6</accession>
<dbReference type="InterPro" id="IPR029063">
    <property type="entry name" value="SAM-dependent_MTases_sf"/>
</dbReference>
<evidence type="ECO:0000256" key="10">
    <source>
        <dbReference type="PROSITE-ProRule" id="PRU01023"/>
    </source>
</evidence>
<dbReference type="PROSITE" id="PS01153">
    <property type="entry name" value="NOL1_NOP2_SUN"/>
    <property type="match status" value="1"/>
</dbReference>
<feature type="binding site" evidence="10">
    <location>
        <position position="303"/>
    </location>
    <ligand>
        <name>S-adenosyl-L-methionine</name>
        <dbReference type="ChEBI" id="CHEBI:59789"/>
    </ligand>
</feature>
<dbReference type="Pfam" id="PF01189">
    <property type="entry name" value="Methyltr_RsmB-F"/>
    <property type="match status" value="1"/>
</dbReference>
<sequence>MGRGQKRGRTQRKHFKDSRENIWKYNNDGKRNGDEDGAKLDHSNPSWQPFTTENSAFEEYYKEQGIVPEEEWNEFISFLRKPLPAAFRINSSGQFYNDIRLQLENDFVKSLEADLGNKYETEAIRPLPWYPGNLAWHLNFSRMQLRKNQALERFHEFLKLENENGNITRQEAVSMVPPLFLEILPDHHVLDMCAAPGSKTFQLLEMMHQSTGLGSLPNGLVIANDVDVQRCNLLIHQTKRMCSANLIVTNHEAQHFPSCRLANTSLELCNMEHENGGLTSSSSSRQVEEASNNQLLFDRVLCDVPCSGDGTLRKAPDIWRKWNSGMGNGLHRLQVHIAMRGLTLLKVGGRMVYSTCSMNPVENEAVIAEVLRRCGNSVELLDVSSELPQLIRRPGLKKWKVRDRGLWLDSYANVPLARKGAIVPSMFLLGQRSEPNKVLPNDVILDPKMQDDTVDKEIDSIRCHNISSTNHSSKCDILENATILADHGSKTKSEMAETPPDTVMVDLNCDYTDDVSFPLERCLRIVPHDQNSGAFFIAVLKKLAPLLDVSGNNPRQYKGSAKSKYEVPKDKNDILEDELKSEKGSSEHASVNNHQILTQVSDGNLQVKHNIPMEDDLRVDSIDTPQKGTDLEKGSTCFTENCAHERAKAAKGRLQIQGKWRGVDPVLFFRDEEVIKSLRTFYGIAESFPLEGHLVTRNSDSNHVKRIYYISKSVHNILELNFKVGEPLKITSLGLKIFERQTSKDAYASTPCSFRISSEGIPLLLPYISKQILSASLTDFHNLLKYRNIKFSEFVDADFGQKASNLLLGCCVIVLNKGNHPPDNIIIDASTIAIGCWKGKTNLSVMVSEVDSLELLARISVRFGTGEGSLRGEPKCMGGSLEDGITGGPNDVEYREDSEVDVGSNDAECNEDFEAAEKGT</sequence>
<name>A0A1D1ZIH6_9ARAE</name>
<dbReference type="FunFam" id="3.40.50.150:FF:000153">
    <property type="entry name" value="S-adenosyl-L-methionine-dependent methyltransferase superfamily protein"/>
    <property type="match status" value="1"/>
</dbReference>
<evidence type="ECO:0000256" key="5">
    <source>
        <dbReference type="ARBA" id="ARBA00022679"/>
    </source>
</evidence>
<dbReference type="PANTHER" id="PTHR22808">
    <property type="entry name" value="NCL1 YEAST -RELATED NOL1/NOP2/FMU SUN DOMAIN-CONTAINING"/>
    <property type="match status" value="1"/>
</dbReference>
<keyword evidence="7" id="KW-0819">tRNA processing</keyword>
<reference evidence="14" key="1">
    <citation type="submission" date="2015-07" db="EMBL/GenBank/DDBJ databases">
        <title>Transcriptome Assembly of Anthurium amnicola.</title>
        <authorList>
            <person name="Suzuki J."/>
        </authorList>
    </citation>
    <scope>NUCLEOTIDE SEQUENCE</scope>
</reference>
<feature type="region of interest" description="Disordered" evidence="11">
    <location>
        <begin position="1"/>
        <end position="48"/>
    </location>
</feature>
<evidence type="ECO:0000256" key="1">
    <source>
        <dbReference type="ARBA" id="ARBA00004123"/>
    </source>
</evidence>
<dbReference type="EMBL" id="GDJX01018831">
    <property type="protein sequence ID" value="JAT49105.1"/>
    <property type="molecule type" value="Transcribed_RNA"/>
</dbReference>
<evidence type="ECO:0000256" key="4">
    <source>
        <dbReference type="ARBA" id="ARBA00022603"/>
    </source>
</evidence>
<comment type="subcellular location">
    <subcellularLocation>
        <location evidence="1">Nucleus</location>
    </subcellularLocation>
</comment>
<feature type="active site" description="Nucleophile" evidence="10">
    <location>
        <position position="356"/>
    </location>
</feature>
<dbReference type="InterPro" id="IPR049560">
    <property type="entry name" value="MeTrfase_RsmB-F_NOP2_cat"/>
</dbReference>
<dbReference type="PANTHER" id="PTHR22808:SF1">
    <property type="entry name" value="RNA CYTOSINE-C(5)-METHYLTRANSFERASE NSUN2-RELATED"/>
    <property type="match status" value="1"/>
</dbReference>
<feature type="binding site" evidence="10">
    <location>
        <position position="225"/>
    </location>
    <ligand>
        <name>S-adenosyl-L-methionine</name>
        <dbReference type="ChEBI" id="CHEBI:59789"/>
    </ligand>
</feature>
<dbReference type="InterPro" id="IPR023270">
    <property type="entry name" value="RCMT_NCL1"/>
</dbReference>
<organism evidence="14">
    <name type="scientific">Anthurium amnicola</name>
    <dbReference type="NCBI Taxonomy" id="1678845"/>
    <lineage>
        <taxon>Eukaryota</taxon>
        <taxon>Viridiplantae</taxon>
        <taxon>Streptophyta</taxon>
        <taxon>Embryophyta</taxon>
        <taxon>Tracheophyta</taxon>
        <taxon>Spermatophyta</taxon>
        <taxon>Magnoliopsida</taxon>
        <taxon>Liliopsida</taxon>
        <taxon>Araceae</taxon>
        <taxon>Pothoideae</taxon>
        <taxon>Potheae</taxon>
        <taxon>Anthurium</taxon>
    </lineage>
</organism>